<protein>
    <submittedName>
        <fullName evidence="2">GNAT family N-acetyltransferase</fullName>
    </submittedName>
</protein>
<dbReference type="Pfam" id="PF00583">
    <property type="entry name" value="Acetyltransf_1"/>
    <property type="match status" value="1"/>
</dbReference>
<dbReference type="GO" id="GO:0016747">
    <property type="term" value="F:acyltransferase activity, transferring groups other than amino-acyl groups"/>
    <property type="evidence" value="ECO:0007669"/>
    <property type="project" value="InterPro"/>
</dbReference>
<dbReference type="PROSITE" id="PS51186">
    <property type="entry name" value="GNAT"/>
    <property type="match status" value="1"/>
</dbReference>
<gene>
    <name evidence="2" type="ORF">FCH28_06700</name>
</gene>
<comment type="caution">
    <text evidence="2">The sequence shown here is derived from an EMBL/GenBank/DDBJ whole genome shotgun (WGS) entry which is preliminary data.</text>
</comment>
<name>A0A4U0NSG2_9ACTN</name>
<keyword evidence="2" id="KW-0808">Transferase</keyword>
<proteinExistence type="predicted"/>
<dbReference type="Gene3D" id="3.40.630.30">
    <property type="match status" value="1"/>
</dbReference>
<dbReference type="CDD" id="cd04301">
    <property type="entry name" value="NAT_SF"/>
    <property type="match status" value="1"/>
</dbReference>
<dbReference type="AlphaFoldDB" id="A0A4U0NSG2"/>
<keyword evidence="3" id="KW-1185">Reference proteome</keyword>
<dbReference type="OrthoDB" id="3771710at2"/>
<reference evidence="2 3" key="1">
    <citation type="submission" date="2019-04" db="EMBL/GenBank/DDBJ databases">
        <title>Streptomyces piniterrae sp. nov., a heliquinomycin-producing actinomycete isolated from rhizosphere soil of Pinus yunnanensis.</title>
        <authorList>
            <person name="Zhuang X."/>
            <person name="Zhao J."/>
        </authorList>
    </citation>
    <scope>NUCLEOTIDE SEQUENCE [LARGE SCALE GENOMIC DNA]</scope>
    <source>
        <strain evidence="3">jys28</strain>
    </source>
</reference>
<sequence length="310" mass="34327">MRRHEYFGPVALPAMHSLATRTFPMTGYRHVGDLTWNWCLSLDRADECPTAVWSHGDETLAWGWLELPDNLMLQVDPSRPELADEVLAWAERTAGGTLSVEVAETEPHLVSVLERRGYTLPRSRSRSRTRPSGGTPVVDGPFMACLGRPLTGLPAIPRLPDGYTIRAQQSHADVAGRAAAHRAAFGSTRVTTERHARMREIWPYRAEFDLVVVSPEGAVAAYCQGWYDEANGIGTFEPVGAHPDHRRLGLARAVCIAVLHAFADAGGHRAVVCSRGDADYPVPKRLYESMGFAEYTRTRTYVGRPRRQAL</sequence>
<evidence type="ECO:0000313" key="2">
    <source>
        <dbReference type="EMBL" id="TJZ57531.1"/>
    </source>
</evidence>
<evidence type="ECO:0000259" key="1">
    <source>
        <dbReference type="PROSITE" id="PS51186"/>
    </source>
</evidence>
<dbReference type="SUPFAM" id="SSF55729">
    <property type="entry name" value="Acyl-CoA N-acyltransferases (Nat)"/>
    <property type="match status" value="1"/>
</dbReference>
<dbReference type="InterPro" id="IPR016181">
    <property type="entry name" value="Acyl_CoA_acyltransferase"/>
</dbReference>
<feature type="domain" description="N-acetyltransferase" evidence="1">
    <location>
        <begin position="163"/>
        <end position="310"/>
    </location>
</feature>
<organism evidence="2 3">
    <name type="scientific">Streptomyces piniterrae</name>
    <dbReference type="NCBI Taxonomy" id="2571125"/>
    <lineage>
        <taxon>Bacteria</taxon>
        <taxon>Bacillati</taxon>
        <taxon>Actinomycetota</taxon>
        <taxon>Actinomycetes</taxon>
        <taxon>Kitasatosporales</taxon>
        <taxon>Streptomycetaceae</taxon>
        <taxon>Streptomyces</taxon>
    </lineage>
</organism>
<dbReference type="Proteomes" id="UP000308697">
    <property type="component" value="Unassembled WGS sequence"/>
</dbReference>
<accession>A0A4U0NSG2</accession>
<evidence type="ECO:0000313" key="3">
    <source>
        <dbReference type="Proteomes" id="UP000308697"/>
    </source>
</evidence>
<dbReference type="InterPro" id="IPR000182">
    <property type="entry name" value="GNAT_dom"/>
</dbReference>
<dbReference type="EMBL" id="SUMB01000002">
    <property type="protein sequence ID" value="TJZ57531.1"/>
    <property type="molecule type" value="Genomic_DNA"/>
</dbReference>